<dbReference type="Proteomes" id="UP000294644">
    <property type="component" value="Unassembled WGS sequence"/>
</dbReference>
<protein>
    <submittedName>
        <fullName evidence="2">DNA-binding protein</fullName>
    </submittedName>
</protein>
<keyword evidence="3" id="KW-1185">Reference proteome</keyword>
<accession>A0A4R5CR67</accession>
<name>A0A4R5CR67_9FLAO</name>
<dbReference type="AlphaFoldDB" id="A0A4R5CR67"/>
<comment type="caution">
    <text evidence="2">The sequence shown here is derived from an EMBL/GenBank/DDBJ whole genome shotgun (WGS) entry which is preliminary data.</text>
</comment>
<reference evidence="2 3" key="1">
    <citation type="submission" date="2019-03" db="EMBL/GenBank/DDBJ databases">
        <title>Flavobacterium LB-D12 sp. nov., isolated from arctic soil.</title>
        <authorList>
            <person name="Chaudhary D.K."/>
        </authorList>
    </citation>
    <scope>NUCLEOTIDE SEQUENCE [LARGE SCALE GENOMIC DNA]</scope>
    <source>
        <strain evidence="2 3">LB-D12</strain>
    </source>
</reference>
<organism evidence="2 3">
    <name type="scientific">Flavobacterium sandaracinum</name>
    <dbReference type="NCBI Taxonomy" id="2541733"/>
    <lineage>
        <taxon>Bacteria</taxon>
        <taxon>Pseudomonadati</taxon>
        <taxon>Bacteroidota</taxon>
        <taxon>Flavobacteriia</taxon>
        <taxon>Flavobacteriales</taxon>
        <taxon>Flavobacteriaceae</taxon>
        <taxon>Flavobacterium</taxon>
    </lineage>
</organism>
<sequence length="107" mass="12841">MKPFTFDQIPIMMKKLYDKLEHLEKLIERISPTRKNQDELLNIQETSKLLNLSVSTIYSKVCKREIPFNKQGKSIYFYKHELMKWIKSGRIKTYLEVQNDIEKSSEI</sequence>
<evidence type="ECO:0000313" key="3">
    <source>
        <dbReference type="Proteomes" id="UP000294644"/>
    </source>
</evidence>
<gene>
    <name evidence="2" type="ORF">E0F91_11720</name>
</gene>
<dbReference type="InterPro" id="IPR010093">
    <property type="entry name" value="SinI_DNA-bd"/>
</dbReference>
<dbReference type="Pfam" id="PF12728">
    <property type="entry name" value="HTH_17"/>
    <property type="match status" value="1"/>
</dbReference>
<dbReference type="NCBIfam" id="TIGR01764">
    <property type="entry name" value="excise"/>
    <property type="match status" value="1"/>
</dbReference>
<evidence type="ECO:0000313" key="2">
    <source>
        <dbReference type="EMBL" id="TDE03039.1"/>
    </source>
</evidence>
<proteinExistence type="predicted"/>
<dbReference type="InterPro" id="IPR041657">
    <property type="entry name" value="HTH_17"/>
</dbReference>
<dbReference type="OrthoDB" id="597977at2"/>
<evidence type="ECO:0000259" key="1">
    <source>
        <dbReference type="Pfam" id="PF12728"/>
    </source>
</evidence>
<keyword evidence="2" id="KW-0238">DNA-binding</keyword>
<dbReference type="GO" id="GO:0003677">
    <property type="term" value="F:DNA binding"/>
    <property type="evidence" value="ECO:0007669"/>
    <property type="project" value="UniProtKB-KW"/>
</dbReference>
<dbReference type="RefSeq" id="WP_132066684.1">
    <property type="nucleotide sequence ID" value="NZ_SMFN01000013.1"/>
</dbReference>
<feature type="domain" description="Helix-turn-helix" evidence="1">
    <location>
        <begin position="40"/>
        <end position="89"/>
    </location>
</feature>
<dbReference type="EMBL" id="SMFN01000013">
    <property type="protein sequence ID" value="TDE03039.1"/>
    <property type="molecule type" value="Genomic_DNA"/>
</dbReference>